<accession>A0ABD1YUY0</accession>
<comment type="similarity">
    <text evidence="1">Belongs to the short-chain dehydrogenases/reductases (SDR) family.</text>
</comment>
<name>A0ABD1YUY0_9MARC</name>
<dbReference type="PANTHER" id="PTHR24320">
    <property type="entry name" value="RETINOL DEHYDROGENASE"/>
    <property type="match status" value="1"/>
</dbReference>
<dbReference type="Gene3D" id="3.40.50.720">
    <property type="entry name" value="NAD(P)-binding Rossmann-like Domain"/>
    <property type="match status" value="1"/>
</dbReference>
<reference evidence="4 5" key="1">
    <citation type="submission" date="2024-09" db="EMBL/GenBank/DDBJ databases">
        <title>Chromosome-scale assembly of Riccia fluitans.</title>
        <authorList>
            <person name="Paukszto L."/>
            <person name="Sawicki J."/>
            <person name="Karawczyk K."/>
            <person name="Piernik-Szablinska J."/>
            <person name="Szczecinska M."/>
            <person name="Mazdziarz M."/>
        </authorList>
    </citation>
    <scope>NUCLEOTIDE SEQUENCE [LARGE SCALE GENOMIC DNA]</scope>
    <source>
        <strain evidence="4">Rf_01</strain>
        <tissue evidence="4">Aerial parts of the thallus</tissue>
    </source>
</reference>
<keyword evidence="3" id="KW-0472">Membrane</keyword>
<dbReference type="EMBL" id="JBHFFA010000003">
    <property type="protein sequence ID" value="KAL2634563.1"/>
    <property type="molecule type" value="Genomic_DNA"/>
</dbReference>
<evidence type="ECO:0000256" key="2">
    <source>
        <dbReference type="ARBA" id="ARBA00023002"/>
    </source>
</evidence>
<evidence type="ECO:0000256" key="3">
    <source>
        <dbReference type="SAM" id="Phobius"/>
    </source>
</evidence>
<dbReference type="Proteomes" id="UP001605036">
    <property type="component" value="Unassembled WGS sequence"/>
</dbReference>
<evidence type="ECO:0000313" key="4">
    <source>
        <dbReference type="EMBL" id="KAL2634563.1"/>
    </source>
</evidence>
<keyword evidence="2" id="KW-0560">Oxidoreductase</keyword>
<gene>
    <name evidence="4" type="ORF">R1flu_006042</name>
</gene>
<sequence length="364" mass="39640">MAGDVIRFENLLRMGLFWTLAVMYSYAQLLFQSVLRSGLTFSRSSPLTSASRDKRRLVCIVTGASSGIGKATAEALAVHGYHTILAGRSKSRLSEVIEMLRGKHENVSLEAIELDLSSVSSILSFTEAVKKSLDSFPGSGRLQLLVNNAGILAGSQRYNDAGFDSVIATNYLGPYFLTQQLLPILHEGSPQARIVNVGSFTHRCVRAGLVDEKHLAQGSMANFPLGKDWYSVAQVYENSKLCMLLFTYELHRRLYANPGSSQISVMAADPGIVRTNIMRELPSSLVSLTFFILSVLGLLQDPYDGSRAVVDAALAPEGLSGKYFFGGNGKTIKSSALSHNKNLAEQLWAISSYLCEKAIANKDQ</sequence>
<dbReference type="GO" id="GO:0016491">
    <property type="term" value="F:oxidoreductase activity"/>
    <property type="evidence" value="ECO:0007669"/>
    <property type="project" value="UniProtKB-KW"/>
</dbReference>
<dbReference type="AlphaFoldDB" id="A0ABD1YUY0"/>
<dbReference type="Pfam" id="PF00106">
    <property type="entry name" value="adh_short"/>
    <property type="match status" value="1"/>
</dbReference>
<dbReference type="PRINTS" id="PR00081">
    <property type="entry name" value="GDHRDH"/>
</dbReference>
<proteinExistence type="inferred from homology"/>
<dbReference type="InterPro" id="IPR002347">
    <property type="entry name" value="SDR_fam"/>
</dbReference>
<protein>
    <submittedName>
        <fullName evidence="4">Uncharacterized protein</fullName>
    </submittedName>
</protein>
<keyword evidence="5" id="KW-1185">Reference proteome</keyword>
<comment type="caution">
    <text evidence="4">The sequence shown here is derived from an EMBL/GenBank/DDBJ whole genome shotgun (WGS) entry which is preliminary data.</text>
</comment>
<organism evidence="4 5">
    <name type="scientific">Riccia fluitans</name>
    <dbReference type="NCBI Taxonomy" id="41844"/>
    <lineage>
        <taxon>Eukaryota</taxon>
        <taxon>Viridiplantae</taxon>
        <taxon>Streptophyta</taxon>
        <taxon>Embryophyta</taxon>
        <taxon>Marchantiophyta</taxon>
        <taxon>Marchantiopsida</taxon>
        <taxon>Marchantiidae</taxon>
        <taxon>Marchantiales</taxon>
        <taxon>Ricciaceae</taxon>
        <taxon>Riccia</taxon>
    </lineage>
</organism>
<keyword evidence="3" id="KW-0812">Transmembrane</keyword>
<dbReference type="SUPFAM" id="SSF51735">
    <property type="entry name" value="NAD(P)-binding Rossmann-fold domains"/>
    <property type="match status" value="1"/>
</dbReference>
<keyword evidence="3" id="KW-1133">Transmembrane helix</keyword>
<dbReference type="PANTHER" id="PTHR24320:SF227">
    <property type="entry name" value="RETINOL DEHYDROGENASE 11"/>
    <property type="match status" value="1"/>
</dbReference>
<feature type="transmembrane region" description="Helical" evidence="3">
    <location>
        <begin position="15"/>
        <end position="35"/>
    </location>
</feature>
<evidence type="ECO:0000256" key="1">
    <source>
        <dbReference type="ARBA" id="ARBA00006484"/>
    </source>
</evidence>
<evidence type="ECO:0000313" key="5">
    <source>
        <dbReference type="Proteomes" id="UP001605036"/>
    </source>
</evidence>
<dbReference type="InterPro" id="IPR036291">
    <property type="entry name" value="NAD(P)-bd_dom_sf"/>
</dbReference>